<proteinExistence type="predicted"/>
<evidence type="ECO:0000313" key="2">
    <source>
        <dbReference type="Proteomes" id="UP000197138"/>
    </source>
</evidence>
<accession>A0A218WIW9</accession>
<protein>
    <submittedName>
        <fullName evidence="1">Uncharacterized protein</fullName>
    </submittedName>
</protein>
<name>A0A218WIW9_PUNGR</name>
<gene>
    <name evidence="1" type="ORF">CDL15_Pgr018343</name>
</gene>
<sequence>MMPFHSATPLRESKVARHPLPHLKQLISRALPRGDDCRYPWSGSVQADHRWQHSRGKLLCFLQQRSIPTHPLKTWMSSQLSSKSP</sequence>
<comment type="caution">
    <text evidence="1">The sequence shown here is derived from an EMBL/GenBank/DDBJ whole genome shotgun (WGS) entry which is preliminary data.</text>
</comment>
<evidence type="ECO:0000313" key="1">
    <source>
        <dbReference type="EMBL" id="OWM72458.1"/>
    </source>
</evidence>
<dbReference type="Proteomes" id="UP000197138">
    <property type="component" value="Unassembled WGS sequence"/>
</dbReference>
<dbReference type="AlphaFoldDB" id="A0A218WIW9"/>
<reference evidence="2" key="1">
    <citation type="journal article" date="2017" name="Plant J.">
        <title>The pomegranate (Punica granatum L.) genome and the genomics of punicalagin biosynthesis.</title>
        <authorList>
            <person name="Qin G."/>
            <person name="Xu C."/>
            <person name="Ming R."/>
            <person name="Tang H."/>
            <person name="Guyot R."/>
            <person name="Kramer E.M."/>
            <person name="Hu Y."/>
            <person name="Yi X."/>
            <person name="Qi Y."/>
            <person name="Xu X."/>
            <person name="Gao Z."/>
            <person name="Pan H."/>
            <person name="Jian J."/>
            <person name="Tian Y."/>
            <person name="Yue Z."/>
            <person name="Xu Y."/>
        </authorList>
    </citation>
    <scope>NUCLEOTIDE SEQUENCE [LARGE SCALE GENOMIC DNA]</scope>
    <source>
        <strain evidence="2">cv. Dabenzi</strain>
    </source>
</reference>
<dbReference type="EMBL" id="MTKT01004293">
    <property type="protein sequence ID" value="OWM72458.1"/>
    <property type="molecule type" value="Genomic_DNA"/>
</dbReference>
<organism evidence="1 2">
    <name type="scientific">Punica granatum</name>
    <name type="common">Pomegranate</name>
    <dbReference type="NCBI Taxonomy" id="22663"/>
    <lineage>
        <taxon>Eukaryota</taxon>
        <taxon>Viridiplantae</taxon>
        <taxon>Streptophyta</taxon>
        <taxon>Embryophyta</taxon>
        <taxon>Tracheophyta</taxon>
        <taxon>Spermatophyta</taxon>
        <taxon>Magnoliopsida</taxon>
        <taxon>eudicotyledons</taxon>
        <taxon>Gunneridae</taxon>
        <taxon>Pentapetalae</taxon>
        <taxon>rosids</taxon>
        <taxon>malvids</taxon>
        <taxon>Myrtales</taxon>
        <taxon>Lythraceae</taxon>
        <taxon>Punica</taxon>
    </lineage>
</organism>